<dbReference type="Gene3D" id="3.90.1570.10">
    <property type="entry name" value="tt1808, chain A"/>
    <property type="match status" value="1"/>
</dbReference>
<comment type="caution">
    <text evidence="2">The sequence shown here is derived from an EMBL/GenBank/DDBJ whole genome shotgun (WGS) entry which is preliminary data.</text>
</comment>
<dbReference type="RefSeq" id="WP_197007683.1">
    <property type="nucleotide sequence ID" value="NZ_BONS01000029.1"/>
</dbReference>
<dbReference type="PANTHER" id="PTHR35400">
    <property type="entry name" value="SLR1083 PROTEIN"/>
    <property type="match status" value="1"/>
</dbReference>
<gene>
    <name evidence="2" type="ORF">IW245_007430</name>
</gene>
<organism evidence="2 3">
    <name type="scientific">Longispora fulva</name>
    <dbReference type="NCBI Taxonomy" id="619741"/>
    <lineage>
        <taxon>Bacteria</taxon>
        <taxon>Bacillati</taxon>
        <taxon>Actinomycetota</taxon>
        <taxon>Actinomycetes</taxon>
        <taxon>Micromonosporales</taxon>
        <taxon>Micromonosporaceae</taxon>
        <taxon>Longispora</taxon>
    </lineage>
</organism>
<name>A0A8J7GMT0_9ACTN</name>
<dbReference type="InterPro" id="IPR011335">
    <property type="entry name" value="Restrct_endonuc-II-like"/>
</dbReference>
<evidence type="ECO:0000313" key="2">
    <source>
        <dbReference type="EMBL" id="MBG6141236.1"/>
    </source>
</evidence>
<dbReference type="PANTHER" id="PTHR35400:SF3">
    <property type="entry name" value="SLL1072 PROTEIN"/>
    <property type="match status" value="1"/>
</dbReference>
<evidence type="ECO:0000313" key="3">
    <source>
        <dbReference type="Proteomes" id="UP000622552"/>
    </source>
</evidence>
<evidence type="ECO:0000259" key="1">
    <source>
        <dbReference type="Pfam" id="PF05685"/>
    </source>
</evidence>
<sequence>MTQPGYDWKMPDAWTEETIAALPDDGHRYEIFDGSLVISAPGDESHPGIQGNLYARLWNAAPEGWRIRTDLGLRLPSANLTPDIVVLKPDAVRGEEWTPVAGAALVVEIASRSTQMNDRTSKPAFYAEAGIPAYWRIDREGNLHVYELINEGRYTITATVPPGERWSTRYPFPFALDPAELSDRPDPADLHAPGQFGLPGRMKITLATPCRGPALAGAGPLVTVKRS</sequence>
<dbReference type="AlphaFoldDB" id="A0A8J7GMT0"/>
<dbReference type="Proteomes" id="UP000622552">
    <property type="component" value="Unassembled WGS sequence"/>
</dbReference>
<keyword evidence="2" id="KW-0540">Nuclease</keyword>
<dbReference type="CDD" id="cd06260">
    <property type="entry name" value="DUF820-like"/>
    <property type="match status" value="1"/>
</dbReference>
<keyword evidence="2" id="KW-0255">Endonuclease</keyword>
<dbReference type="GO" id="GO:0004519">
    <property type="term" value="F:endonuclease activity"/>
    <property type="evidence" value="ECO:0007669"/>
    <property type="project" value="UniProtKB-KW"/>
</dbReference>
<keyword evidence="3" id="KW-1185">Reference proteome</keyword>
<dbReference type="SUPFAM" id="SSF52980">
    <property type="entry name" value="Restriction endonuclease-like"/>
    <property type="match status" value="1"/>
</dbReference>
<feature type="domain" description="Putative restriction endonuclease" evidence="1">
    <location>
        <begin position="20"/>
        <end position="173"/>
    </location>
</feature>
<keyword evidence="2" id="KW-0378">Hydrolase</keyword>
<reference evidence="2" key="1">
    <citation type="submission" date="2020-11" db="EMBL/GenBank/DDBJ databases">
        <title>Sequencing the genomes of 1000 actinobacteria strains.</title>
        <authorList>
            <person name="Klenk H.-P."/>
        </authorList>
    </citation>
    <scope>NUCLEOTIDE SEQUENCE</scope>
    <source>
        <strain evidence="2">DSM 45356</strain>
    </source>
</reference>
<dbReference type="InterPro" id="IPR012296">
    <property type="entry name" value="Nuclease_put_TT1808"/>
</dbReference>
<dbReference type="InterPro" id="IPR008538">
    <property type="entry name" value="Uma2"/>
</dbReference>
<protein>
    <submittedName>
        <fullName evidence="2">Uma2 family endonuclease</fullName>
    </submittedName>
</protein>
<accession>A0A8J7GMT0</accession>
<proteinExistence type="predicted"/>
<dbReference type="Pfam" id="PF05685">
    <property type="entry name" value="Uma2"/>
    <property type="match status" value="1"/>
</dbReference>
<dbReference type="EMBL" id="JADOUF010000001">
    <property type="protein sequence ID" value="MBG6141236.1"/>
    <property type="molecule type" value="Genomic_DNA"/>
</dbReference>